<feature type="transmembrane region" description="Helical" evidence="5">
    <location>
        <begin position="71"/>
        <end position="95"/>
    </location>
</feature>
<dbReference type="Proteomes" id="UP000762676">
    <property type="component" value="Unassembled WGS sequence"/>
</dbReference>
<sequence>MEIQNLTSSEAVGSPLTSETALLNKPYLAELSVAVTIMAPLWVAIFAFGLVSNIINTIVFLKTRAKDNVSVLLLSLSVSDLMFLCFITPSMRSFVIFGLFRSFSWPFNVQLVRGILYWSAVAAYDLSSFISVSL</sequence>
<dbReference type="InterPro" id="IPR000276">
    <property type="entry name" value="GPCR_Rhodpsn"/>
</dbReference>
<dbReference type="EMBL" id="BMAT01007833">
    <property type="protein sequence ID" value="GFR72478.1"/>
    <property type="molecule type" value="Genomic_DNA"/>
</dbReference>
<evidence type="ECO:0000313" key="7">
    <source>
        <dbReference type="Proteomes" id="UP000762676"/>
    </source>
</evidence>
<dbReference type="GO" id="GO:0016020">
    <property type="term" value="C:membrane"/>
    <property type="evidence" value="ECO:0007669"/>
    <property type="project" value="UniProtKB-SubCell"/>
</dbReference>
<organism evidence="6 7">
    <name type="scientific">Elysia marginata</name>
    <dbReference type="NCBI Taxonomy" id="1093978"/>
    <lineage>
        <taxon>Eukaryota</taxon>
        <taxon>Metazoa</taxon>
        <taxon>Spiralia</taxon>
        <taxon>Lophotrochozoa</taxon>
        <taxon>Mollusca</taxon>
        <taxon>Gastropoda</taxon>
        <taxon>Heterobranchia</taxon>
        <taxon>Euthyneura</taxon>
        <taxon>Panpulmonata</taxon>
        <taxon>Sacoglossa</taxon>
        <taxon>Placobranchoidea</taxon>
        <taxon>Plakobranchidae</taxon>
        <taxon>Elysia</taxon>
    </lineage>
</organism>
<reference evidence="6 7" key="1">
    <citation type="journal article" date="2021" name="Elife">
        <title>Chloroplast acquisition without the gene transfer in kleptoplastic sea slugs, Plakobranchus ocellatus.</title>
        <authorList>
            <person name="Maeda T."/>
            <person name="Takahashi S."/>
            <person name="Yoshida T."/>
            <person name="Shimamura S."/>
            <person name="Takaki Y."/>
            <person name="Nagai Y."/>
            <person name="Toyoda A."/>
            <person name="Suzuki Y."/>
            <person name="Arimoto A."/>
            <person name="Ishii H."/>
            <person name="Satoh N."/>
            <person name="Nishiyama T."/>
            <person name="Hasebe M."/>
            <person name="Maruyama T."/>
            <person name="Minagawa J."/>
            <person name="Obokata J."/>
            <person name="Shigenobu S."/>
        </authorList>
    </citation>
    <scope>NUCLEOTIDE SEQUENCE [LARGE SCALE GENOMIC DNA]</scope>
</reference>
<evidence type="ECO:0000256" key="2">
    <source>
        <dbReference type="ARBA" id="ARBA00022692"/>
    </source>
</evidence>
<evidence type="ECO:0000256" key="3">
    <source>
        <dbReference type="ARBA" id="ARBA00022989"/>
    </source>
</evidence>
<proteinExistence type="predicted"/>
<accession>A0AAV4FGT1</accession>
<evidence type="ECO:0000313" key="6">
    <source>
        <dbReference type="EMBL" id="GFR72478.1"/>
    </source>
</evidence>
<feature type="transmembrane region" description="Helical" evidence="5">
    <location>
        <begin position="33"/>
        <end position="59"/>
    </location>
</feature>
<protein>
    <submittedName>
        <fullName evidence="6">Chemosensory receptor B</fullName>
    </submittedName>
</protein>
<evidence type="ECO:0000256" key="1">
    <source>
        <dbReference type="ARBA" id="ARBA00004370"/>
    </source>
</evidence>
<keyword evidence="7" id="KW-1185">Reference proteome</keyword>
<gene>
    <name evidence="6" type="ORF">ElyMa_003842600</name>
</gene>
<evidence type="ECO:0000256" key="4">
    <source>
        <dbReference type="ARBA" id="ARBA00023136"/>
    </source>
</evidence>
<keyword evidence="6" id="KW-0675">Receptor</keyword>
<dbReference type="Gene3D" id="1.20.1070.10">
    <property type="entry name" value="Rhodopsin 7-helix transmembrane proteins"/>
    <property type="match status" value="1"/>
</dbReference>
<keyword evidence="2 5" id="KW-0812">Transmembrane</keyword>
<comment type="subcellular location">
    <subcellularLocation>
        <location evidence="1">Membrane</location>
    </subcellularLocation>
</comment>
<keyword evidence="3 5" id="KW-1133">Transmembrane helix</keyword>
<dbReference type="SUPFAM" id="SSF81321">
    <property type="entry name" value="Family A G protein-coupled receptor-like"/>
    <property type="match status" value="1"/>
</dbReference>
<dbReference type="PRINTS" id="PR00237">
    <property type="entry name" value="GPCRRHODOPSN"/>
</dbReference>
<dbReference type="AlphaFoldDB" id="A0AAV4FGT1"/>
<dbReference type="GO" id="GO:0004930">
    <property type="term" value="F:G protein-coupled receptor activity"/>
    <property type="evidence" value="ECO:0007669"/>
    <property type="project" value="InterPro"/>
</dbReference>
<comment type="caution">
    <text evidence="6">The sequence shown here is derived from an EMBL/GenBank/DDBJ whole genome shotgun (WGS) entry which is preliminary data.</text>
</comment>
<keyword evidence="4 5" id="KW-0472">Membrane</keyword>
<evidence type="ECO:0000256" key="5">
    <source>
        <dbReference type="SAM" id="Phobius"/>
    </source>
</evidence>
<name>A0AAV4FGT1_9GAST</name>